<dbReference type="Proteomes" id="UP000193689">
    <property type="component" value="Unassembled WGS sequence"/>
</dbReference>
<accession>A0A1Y2EHR8</accession>
<dbReference type="EMBL" id="MCFJ01000001">
    <property type="protein sequence ID" value="ORY71103.1"/>
    <property type="molecule type" value="Genomic_DNA"/>
</dbReference>
<dbReference type="GeneID" id="63779384"/>
<evidence type="ECO:0000256" key="1">
    <source>
        <dbReference type="SAM" id="MobiDB-lite"/>
    </source>
</evidence>
<organism evidence="2 3">
    <name type="scientific">Pseudomassariella vexata</name>
    <dbReference type="NCBI Taxonomy" id="1141098"/>
    <lineage>
        <taxon>Eukaryota</taxon>
        <taxon>Fungi</taxon>
        <taxon>Dikarya</taxon>
        <taxon>Ascomycota</taxon>
        <taxon>Pezizomycotina</taxon>
        <taxon>Sordariomycetes</taxon>
        <taxon>Xylariomycetidae</taxon>
        <taxon>Amphisphaeriales</taxon>
        <taxon>Pseudomassariaceae</taxon>
        <taxon>Pseudomassariella</taxon>
    </lineage>
</organism>
<name>A0A1Y2EHR8_9PEZI</name>
<protein>
    <submittedName>
        <fullName evidence="2">Uncharacterized protein</fullName>
    </submittedName>
</protein>
<evidence type="ECO:0000313" key="3">
    <source>
        <dbReference type="Proteomes" id="UP000193689"/>
    </source>
</evidence>
<evidence type="ECO:0000313" key="2">
    <source>
        <dbReference type="EMBL" id="ORY71103.1"/>
    </source>
</evidence>
<comment type="caution">
    <text evidence="2">The sequence shown here is derived from an EMBL/GenBank/DDBJ whole genome shotgun (WGS) entry which is preliminary data.</text>
</comment>
<dbReference type="InParanoid" id="A0A1Y2EHR8"/>
<reference evidence="2 3" key="1">
    <citation type="submission" date="2016-07" db="EMBL/GenBank/DDBJ databases">
        <title>Pervasive Adenine N6-methylation of Active Genes in Fungi.</title>
        <authorList>
            <consortium name="DOE Joint Genome Institute"/>
            <person name="Mondo S.J."/>
            <person name="Dannebaum R.O."/>
            <person name="Kuo R.C."/>
            <person name="Labutti K."/>
            <person name="Haridas S."/>
            <person name="Kuo A."/>
            <person name="Salamov A."/>
            <person name="Ahrendt S.R."/>
            <person name="Lipzen A."/>
            <person name="Sullivan W."/>
            <person name="Andreopoulos W.B."/>
            <person name="Clum A."/>
            <person name="Lindquist E."/>
            <person name="Daum C."/>
            <person name="Ramamoorthy G.K."/>
            <person name="Gryganskyi A."/>
            <person name="Culley D."/>
            <person name="Magnuson J.K."/>
            <person name="James T.Y."/>
            <person name="O'Malley M.A."/>
            <person name="Stajich J.E."/>
            <person name="Spatafora J.W."/>
            <person name="Visel A."/>
            <person name="Grigoriev I.V."/>
        </authorList>
    </citation>
    <scope>NUCLEOTIDE SEQUENCE [LARGE SCALE GENOMIC DNA]</scope>
    <source>
        <strain evidence="2 3">CBS 129021</strain>
    </source>
</reference>
<dbReference type="RefSeq" id="XP_040720695.1">
    <property type="nucleotide sequence ID" value="XM_040863172.1"/>
</dbReference>
<feature type="region of interest" description="Disordered" evidence="1">
    <location>
        <begin position="81"/>
        <end position="102"/>
    </location>
</feature>
<sequence length="162" mass="18716">MAEISVHTVSNKPPYGVQRVVRGEYERCLYLGSIGDLKIRGWMTICVENGAWIYKDTHGGYWRGEHGHLMPWHGMLVPLGGNYTPNPGKGPKRPDTPRPSLETPQVVTFLEERPEKKHGAWCKTKSAFKNIFKRKPRDEREEREKMEKATREVQVVFKDLLN</sequence>
<keyword evidence="3" id="KW-1185">Reference proteome</keyword>
<dbReference type="AlphaFoldDB" id="A0A1Y2EHR8"/>
<gene>
    <name evidence="2" type="ORF">BCR38DRAFT_479625</name>
</gene>
<proteinExistence type="predicted"/>